<dbReference type="GeneID" id="103521361"/>
<proteinExistence type="inferred from homology"/>
<dbReference type="AlphaFoldDB" id="A0A3Q0JHK6"/>
<dbReference type="PANTHER" id="PTHR19307:SF14">
    <property type="entry name" value="TUMOR PROTEIN D52"/>
    <property type="match status" value="1"/>
</dbReference>
<evidence type="ECO:0000256" key="2">
    <source>
        <dbReference type="ARBA" id="ARBA00023054"/>
    </source>
</evidence>
<keyword evidence="2 3" id="KW-0175">Coiled coil</keyword>
<dbReference type="GO" id="GO:0005737">
    <property type="term" value="C:cytoplasm"/>
    <property type="evidence" value="ECO:0007669"/>
    <property type="project" value="TreeGrafter"/>
</dbReference>
<dbReference type="RefSeq" id="XP_026687874.1">
    <property type="nucleotide sequence ID" value="XM_026832073.1"/>
</dbReference>
<keyword evidence="4" id="KW-1185">Reference proteome</keyword>
<comment type="similarity">
    <text evidence="1">Belongs to the TPD52 family.</text>
</comment>
<evidence type="ECO:0000256" key="1">
    <source>
        <dbReference type="ARBA" id="ARBA00005702"/>
    </source>
</evidence>
<feature type="coiled-coil region" evidence="3">
    <location>
        <begin position="171"/>
        <end position="205"/>
    </location>
</feature>
<reference evidence="5" key="1">
    <citation type="submission" date="2025-08" db="UniProtKB">
        <authorList>
            <consortium name="RefSeq"/>
        </authorList>
    </citation>
    <scope>IDENTIFICATION</scope>
</reference>
<dbReference type="Pfam" id="PF04201">
    <property type="entry name" value="TPD52"/>
    <property type="match status" value="1"/>
</dbReference>
<accession>A0A3Q0JHK6</accession>
<evidence type="ECO:0000256" key="3">
    <source>
        <dbReference type="SAM" id="Coils"/>
    </source>
</evidence>
<protein>
    <submittedName>
        <fullName evidence="5">Uncharacterized protein LOC103521361 isoform X1</fullName>
    </submittedName>
</protein>
<dbReference type="InterPro" id="IPR007327">
    <property type="entry name" value="TPD52"/>
</dbReference>
<sequence length="237" mass="26894">MATDIPDHEQEYLSLEYDYYDLQKPTKTPPSFDVTEEEGEILPENFPENSHHENVPPGGEPFVIVSDDEADDIDLLNLEESVTTSAASEALEELLNADPCIVETEFVRGNKGRPGVRVKFQDLSKPYVSQVTMDGNYMQYLHIVRGMYGEEANNLDLSPDSGINDLQNLSPEEQEKQKAEWTQELARVEEEINTLKHVLASKTKTAQDLKKKLGFTVWKEFNDDLTQSIKNVKETQV</sequence>
<dbReference type="STRING" id="121845.A0A3Q0JHK6"/>
<name>A0A3Q0JHK6_DIACI</name>
<evidence type="ECO:0000313" key="5">
    <source>
        <dbReference type="RefSeq" id="XP_026687874.1"/>
    </source>
</evidence>
<dbReference type="Proteomes" id="UP000079169">
    <property type="component" value="Unplaced"/>
</dbReference>
<dbReference type="PaxDb" id="121845-A0A3Q0JHK6"/>
<gene>
    <name evidence="5" type="primary">LOC103521361</name>
</gene>
<organism evidence="4 5">
    <name type="scientific">Diaphorina citri</name>
    <name type="common">Asian citrus psyllid</name>
    <dbReference type="NCBI Taxonomy" id="121845"/>
    <lineage>
        <taxon>Eukaryota</taxon>
        <taxon>Metazoa</taxon>
        <taxon>Ecdysozoa</taxon>
        <taxon>Arthropoda</taxon>
        <taxon>Hexapoda</taxon>
        <taxon>Insecta</taxon>
        <taxon>Pterygota</taxon>
        <taxon>Neoptera</taxon>
        <taxon>Paraneoptera</taxon>
        <taxon>Hemiptera</taxon>
        <taxon>Sternorrhyncha</taxon>
        <taxon>Psylloidea</taxon>
        <taxon>Psyllidae</taxon>
        <taxon>Diaphorininae</taxon>
        <taxon>Diaphorina</taxon>
    </lineage>
</organism>
<evidence type="ECO:0000313" key="4">
    <source>
        <dbReference type="Proteomes" id="UP000079169"/>
    </source>
</evidence>
<dbReference type="PANTHER" id="PTHR19307">
    <property type="entry name" value="TUMOR PROTEIN D52"/>
    <property type="match status" value="1"/>
</dbReference>